<dbReference type="Pfam" id="PF02080">
    <property type="entry name" value="TrkA_C"/>
    <property type="match status" value="2"/>
</dbReference>
<evidence type="ECO:0000313" key="10">
    <source>
        <dbReference type="EMBL" id="PKV67063.1"/>
    </source>
</evidence>
<feature type="transmembrane region" description="Helical" evidence="8">
    <location>
        <begin position="524"/>
        <end position="543"/>
    </location>
</feature>
<evidence type="ECO:0000256" key="6">
    <source>
        <dbReference type="ARBA" id="ARBA00022989"/>
    </source>
</evidence>
<dbReference type="SUPFAM" id="SSF116726">
    <property type="entry name" value="TrkA C-terminal domain-like"/>
    <property type="match status" value="2"/>
</dbReference>
<dbReference type="InterPro" id="IPR036721">
    <property type="entry name" value="RCK_C_sf"/>
</dbReference>
<keyword evidence="5 8" id="KW-0812">Transmembrane</keyword>
<keyword evidence="7 8" id="KW-0472">Membrane</keyword>
<dbReference type="GO" id="GO:0016020">
    <property type="term" value="C:membrane"/>
    <property type="evidence" value="ECO:0007669"/>
    <property type="project" value="UniProtKB-SubCell"/>
</dbReference>
<keyword evidence="4" id="KW-0630">Potassium</keyword>
<dbReference type="GO" id="GO:0015297">
    <property type="term" value="F:antiporter activity"/>
    <property type="evidence" value="ECO:0007669"/>
    <property type="project" value="InterPro"/>
</dbReference>
<feature type="transmembrane region" description="Helical" evidence="8">
    <location>
        <begin position="32"/>
        <end position="53"/>
    </location>
</feature>
<dbReference type="GO" id="GO:0006813">
    <property type="term" value="P:potassium ion transport"/>
    <property type="evidence" value="ECO:0007669"/>
    <property type="project" value="UniProtKB-KW"/>
</dbReference>
<evidence type="ECO:0000256" key="5">
    <source>
        <dbReference type="ARBA" id="ARBA00022692"/>
    </source>
</evidence>
<dbReference type="InterPro" id="IPR038770">
    <property type="entry name" value="Na+/solute_symporter_sf"/>
</dbReference>
<keyword evidence="11" id="KW-1185">Reference proteome</keyword>
<feature type="transmembrane region" description="Helical" evidence="8">
    <location>
        <begin position="83"/>
        <end position="107"/>
    </location>
</feature>
<name>A0A2N3UCH4_9BACT</name>
<dbReference type="GO" id="GO:0008324">
    <property type="term" value="F:monoatomic cation transmembrane transporter activity"/>
    <property type="evidence" value="ECO:0007669"/>
    <property type="project" value="InterPro"/>
</dbReference>
<evidence type="ECO:0000256" key="8">
    <source>
        <dbReference type="SAM" id="Phobius"/>
    </source>
</evidence>
<feature type="transmembrane region" description="Helical" evidence="8">
    <location>
        <begin position="119"/>
        <end position="138"/>
    </location>
</feature>
<evidence type="ECO:0000256" key="7">
    <source>
        <dbReference type="ARBA" id="ARBA00023136"/>
    </source>
</evidence>
<keyword evidence="3" id="KW-0813">Transport</keyword>
<dbReference type="Gene3D" id="1.20.1530.20">
    <property type="match status" value="1"/>
</dbReference>
<comment type="caution">
    <text evidence="10">The sequence shown here is derived from an EMBL/GenBank/DDBJ whole genome shotgun (WGS) entry which is preliminary data.</text>
</comment>
<feature type="transmembrane region" description="Helical" evidence="8">
    <location>
        <begin position="150"/>
        <end position="175"/>
    </location>
</feature>
<proteinExistence type="inferred from homology"/>
<evidence type="ECO:0000313" key="11">
    <source>
        <dbReference type="Proteomes" id="UP000233782"/>
    </source>
</evidence>
<evidence type="ECO:0000256" key="3">
    <source>
        <dbReference type="ARBA" id="ARBA00022448"/>
    </source>
</evidence>
<comment type="similarity">
    <text evidence="2">Belongs to the monovalent cation:proton antiporter 2 (CPA2) transporter (TC 2.A.37) family.</text>
</comment>
<dbReference type="Pfam" id="PF00999">
    <property type="entry name" value="Na_H_Exchanger"/>
    <property type="match status" value="1"/>
</dbReference>
<dbReference type="PANTHER" id="PTHR42751">
    <property type="entry name" value="SODIUM/HYDROGEN EXCHANGER FAMILY/TRKA DOMAIN PROTEIN"/>
    <property type="match status" value="1"/>
</dbReference>
<dbReference type="OrthoDB" id="9781411at2"/>
<dbReference type="Gene3D" id="3.30.70.1450">
    <property type="entry name" value="Regulator of K+ conductance, C-terminal domain"/>
    <property type="match status" value="2"/>
</dbReference>
<feature type="transmembrane region" description="Helical" evidence="8">
    <location>
        <begin position="59"/>
        <end position="76"/>
    </location>
</feature>
<dbReference type="AlphaFoldDB" id="A0A2N3UCH4"/>
<sequence length="752" mass="82624">MTHLPNLVLDLGLILGAAGIMTLIFKKLKQPLVLGYIIAGLLVGPHVKLFPTIVEIENINVWAEIGVIFLLFSLGLEFSFKKLVKVGGASSIMAGVEVVVMLLLGYLTGKLLGWSTMDSVFLGGILSISSTTIIIRAFDELGVKSKRFAGLVFGVLIVEDLVAILLMVLLSTLAVSQQFAGTEMLQAVLKLAFFLAVWFLAGIFLIPTLLRQASKLMNDETLLIVSIALCFLMVILAAKVGFSPALGAFIMGSILAETTKAEKIEHLVMSVKDLFGAIFFVSVGILINPAMIVEYAGPIAVITAVTLVGKLVSISAGGLMAGQGLKTSIQSGMSVSQIGEFSFIIATLGLTLKVTSDFLYPVAVAVSAITTFTTPYMIKMSEPLYQSVERMLPRKWKKRLNEYSSGAQTIGTASDWKILLRSYLLNMAVSSVLLIAIVLLAENYLYPFISGEILPGIWGDIATVTITLIFMMPFLWAMAVYHPQKEAQGRIWANRNYRSLIIVLEFTRVGIAILFIGFMLNQVFSVQVALVVSLLIIALLVILSKRIQNFYIRIENRFMSNLNAREIEAASNITHTLVPWDAHLTSFEVTPNAAVVGKSMVELQIREKYGVNVAVIERENRTIMAPTRNERVFPGDKIYVFGTDEQVAAFRDFINEEVVPVQDGRAKEEVGLEMMVLSADSLLLGKTVRQSGVREKTKGLIVGIEKHGKRILNPDSELVLEEGDILWIVGSPWRIKQLEAARQKLDKVEKMR</sequence>
<accession>A0A2N3UCH4</accession>
<evidence type="ECO:0000256" key="1">
    <source>
        <dbReference type="ARBA" id="ARBA00004141"/>
    </source>
</evidence>
<feature type="transmembrane region" description="Helical" evidence="8">
    <location>
        <begin position="222"/>
        <end position="238"/>
    </location>
</feature>
<keyword evidence="4" id="KW-0633">Potassium transport</keyword>
<feature type="transmembrane region" description="Helical" evidence="8">
    <location>
        <begin position="187"/>
        <end position="210"/>
    </location>
</feature>
<protein>
    <submittedName>
        <fullName evidence="10">Transporter (CPA2 family)</fullName>
    </submittedName>
</protein>
<feature type="transmembrane region" description="Helical" evidence="8">
    <location>
        <begin position="461"/>
        <end position="479"/>
    </location>
</feature>
<dbReference type="GO" id="GO:1902600">
    <property type="term" value="P:proton transmembrane transport"/>
    <property type="evidence" value="ECO:0007669"/>
    <property type="project" value="InterPro"/>
</dbReference>
<feature type="transmembrane region" description="Helical" evidence="8">
    <location>
        <begin position="299"/>
        <end position="321"/>
    </location>
</feature>
<feature type="domain" description="RCK C-terminal" evidence="9">
    <location>
        <begin position="659"/>
        <end position="744"/>
    </location>
</feature>
<dbReference type="RefSeq" id="WP_101444340.1">
    <property type="nucleotide sequence ID" value="NZ_PJMU01000002.1"/>
</dbReference>
<keyword evidence="4" id="KW-0406">Ion transport</keyword>
<dbReference type="InterPro" id="IPR006037">
    <property type="entry name" value="RCK_C"/>
</dbReference>
<feature type="domain" description="RCK C-terminal" evidence="9">
    <location>
        <begin position="572"/>
        <end position="656"/>
    </location>
</feature>
<feature type="transmembrane region" description="Helical" evidence="8">
    <location>
        <begin position="274"/>
        <end position="293"/>
    </location>
</feature>
<evidence type="ECO:0000256" key="4">
    <source>
        <dbReference type="ARBA" id="ARBA00022538"/>
    </source>
</evidence>
<evidence type="ECO:0000259" key="9">
    <source>
        <dbReference type="PROSITE" id="PS51202"/>
    </source>
</evidence>
<evidence type="ECO:0000256" key="2">
    <source>
        <dbReference type="ARBA" id="ARBA00005551"/>
    </source>
</evidence>
<dbReference type="PANTHER" id="PTHR42751:SF3">
    <property type="entry name" value="SODIUM_GLUTAMATE SYMPORTER"/>
    <property type="match status" value="1"/>
</dbReference>
<feature type="transmembrane region" description="Helical" evidence="8">
    <location>
        <begin position="500"/>
        <end position="518"/>
    </location>
</feature>
<comment type="subcellular location">
    <subcellularLocation>
        <location evidence="1">Membrane</location>
        <topology evidence="1">Multi-pass membrane protein</topology>
    </subcellularLocation>
</comment>
<feature type="transmembrane region" description="Helical" evidence="8">
    <location>
        <begin position="423"/>
        <end position="441"/>
    </location>
</feature>
<keyword evidence="6 8" id="KW-1133">Transmembrane helix</keyword>
<dbReference type="InterPro" id="IPR006153">
    <property type="entry name" value="Cation/H_exchanger_TM"/>
</dbReference>
<organism evidence="10 11">
    <name type="scientific">Pontibacter ramchanderi</name>
    <dbReference type="NCBI Taxonomy" id="1179743"/>
    <lineage>
        <taxon>Bacteria</taxon>
        <taxon>Pseudomonadati</taxon>
        <taxon>Bacteroidota</taxon>
        <taxon>Cytophagia</taxon>
        <taxon>Cytophagales</taxon>
        <taxon>Hymenobacteraceae</taxon>
        <taxon>Pontibacter</taxon>
    </lineage>
</organism>
<dbReference type="EMBL" id="PJMU01000002">
    <property type="protein sequence ID" value="PKV67063.1"/>
    <property type="molecule type" value="Genomic_DNA"/>
</dbReference>
<gene>
    <name evidence="10" type="ORF">BD749_2202</name>
</gene>
<dbReference type="Proteomes" id="UP000233782">
    <property type="component" value="Unassembled WGS sequence"/>
</dbReference>
<reference evidence="10 11" key="1">
    <citation type="submission" date="2017-12" db="EMBL/GenBank/DDBJ databases">
        <title>Genomic Encyclopedia of Type Strains, Phase III (KMG-III): the genomes of soil and plant-associated and newly described type strains.</title>
        <authorList>
            <person name="Whitman W."/>
        </authorList>
    </citation>
    <scope>NUCLEOTIDE SEQUENCE [LARGE SCALE GENOMIC DNA]</scope>
    <source>
        <strain evidence="10 11">LP43</strain>
    </source>
</reference>
<dbReference type="PROSITE" id="PS51202">
    <property type="entry name" value="RCK_C"/>
    <property type="match status" value="2"/>
</dbReference>
<feature type="transmembrane region" description="Helical" evidence="8">
    <location>
        <begin position="6"/>
        <end position="25"/>
    </location>
</feature>